<dbReference type="GO" id="GO:0005737">
    <property type="term" value="C:cytoplasm"/>
    <property type="evidence" value="ECO:0007669"/>
    <property type="project" value="UniProtKB-SubCell"/>
</dbReference>
<dbReference type="InterPro" id="IPR000977">
    <property type="entry name" value="DNA_ligase_ATP-dep"/>
</dbReference>
<comment type="subcellular location">
    <subcellularLocation>
        <location evidence="2">Cytoplasm</location>
    </subcellularLocation>
    <subcellularLocation>
        <location evidence="1">Nucleus</location>
    </subcellularLocation>
</comment>
<feature type="domain" description="ATP-dependent DNA ligase family profile" evidence="16">
    <location>
        <begin position="427"/>
        <end position="616"/>
    </location>
</feature>
<keyword evidence="19" id="KW-1185">Reference proteome</keyword>
<keyword evidence="9 13" id="KW-0067">ATP-binding</keyword>
<dbReference type="EC" id="6.5.1.1" evidence="13"/>
<dbReference type="Gene3D" id="3.30.590.10">
    <property type="entry name" value="Glutamine synthetase/guanido kinase, catalytic domain"/>
    <property type="match status" value="1"/>
</dbReference>
<dbReference type="PANTHER" id="PTHR45674">
    <property type="entry name" value="DNA LIGASE 1/3 FAMILY MEMBER"/>
    <property type="match status" value="1"/>
</dbReference>
<feature type="region of interest" description="Disordered" evidence="15">
    <location>
        <begin position="1"/>
        <end position="36"/>
    </location>
</feature>
<dbReference type="GO" id="GO:0006310">
    <property type="term" value="P:DNA recombination"/>
    <property type="evidence" value="ECO:0007669"/>
    <property type="project" value="UniProtKB-KW"/>
</dbReference>
<evidence type="ECO:0000313" key="19">
    <source>
        <dbReference type="Proteomes" id="UP001465755"/>
    </source>
</evidence>
<dbReference type="FunFam" id="2.40.50.140:FF:000062">
    <property type="entry name" value="DNA ligase"/>
    <property type="match status" value="1"/>
</dbReference>
<keyword evidence="10" id="KW-0539">Nucleus</keyword>
<dbReference type="SUPFAM" id="SSF55931">
    <property type="entry name" value="Glutamine synthetase/guanido kinase"/>
    <property type="match status" value="1"/>
</dbReference>
<dbReference type="GO" id="GO:0004356">
    <property type="term" value="F:glutamine synthetase activity"/>
    <property type="evidence" value="ECO:0007669"/>
    <property type="project" value="InterPro"/>
</dbReference>
<dbReference type="PANTHER" id="PTHR45674:SF9">
    <property type="entry name" value="DNA LIGASE 3"/>
    <property type="match status" value="1"/>
</dbReference>
<evidence type="ECO:0000256" key="14">
    <source>
        <dbReference type="RuleBase" id="RU004196"/>
    </source>
</evidence>
<dbReference type="PROSITE" id="PS00333">
    <property type="entry name" value="DNA_LIGASE_A2"/>
    <property type="match status" value="1"/>
</dbReference>
<dbReference type="PROSITE" id="PS51987">
    <property type="entry name" value="GS_CATALYTIC"/>
    <property type="match status" value="1"/>
</dbReference>
<dbReference type="InterPro" id="IPR012308">
    <property type="entry name" value="DNA_ligase_ATP-dep_N"/>
</dbReference>
<dbReference type="InterPro" id="IPR014746">
    <property type="entry name" value="Gln_synth/guanido_kin_cat_dom"/>
</dbReference>
<dbReference type="SUPFAM" id="SSF50249">
    <property type="entry name" value="Nucleic acid-binding proteins"/>
    <property type="match status" value="1"/>
</dbReference>
<keyword evidence="13" id="KW-0234">DNA repair</keyword>
<comment type="similarity">
    <text evidence="3 14">Belongs to the ATP-dependent DNA ligase family.</text>
</comment>
<dbReference type="PROSITE" id="PS00697">
    <property type="entry name" value="DNA_LIGASE_A1"/>
    <property type="match status" value="1"/>
</dbReference>
<evidence type="ECO:0000256" key="2">
    <source>
        <dbReference type="ARBA" id="ARBA00004496"/>
    </source>
</evidence>
<dbReference type="GO" id="GO:0003910">
    <property type="term" value="F:DNA ligase (ATP) activity"/>
    <property type="evidence" value="ECO:0007669"/>
    <property type="project" value="UniProtKB-EC"/>
</dbReference>
<evidence type="ECO:0000256" key="6">
    <source>
        <dbReference type="ARBA" id="ARBA00022598"/>
    </source>
</evidence>
<accession>A0AAW1NSJ8</accession>
<dbReference type="SMART" id="SM01230">
    <property type="entry name" value="Gln-synt_C"/>
    <property type="match status" value="1"/>
</dbReference>
<evidence type="ECO:0000256" key="11">
    <source>
        <dbReference type="ARBA" id="ARBA00034003"/>
    </source>
</evidence>
<dbReference type="Gene3D" id="1.10.3260.10">
    <property type="entry name" value="DNA ligase, ATP-dependent, N-terminal domain"/>
    <property type="match status" value="1"/>
</dbReference>
<dbReference type="InterPro" id="IPR016059">
    <property type="entry name" value="DNA_ligase_ATP-dep_CS"/>
</dbReference>
<dbReference type="GO" id="GO:0003677">
    <property type="term" value="F:DNA binding"/>
    <property type="evidence" value="ECO:0007669"/>
    <property type="project" value="InterPro"/>
</dbReference>
<dbReference type="InterPro" id="IPR012340">
    <property type="entry name" value="NA-bd_OB-fold"/>
</dbReference>
<dbReference type="Gene3D" id="3.30.470.30">
    <property type="entry name" value="DNA ligase/mRNA capping enzyme"/>
    <property type="match status" value="1"/>
</dbReference>
<comment type="catalytic activity">
    <reaction evidence="11 13">
        <text>ATP + (deoxyribonucleotide)n-3'-hydroxyl + 5'-phospho-(deoxyribonucleotide)m = (deoxyribonucleotide)n+m + AMP + diphosphate.</text>
        <dbReference type="EC" id="6.5.1.1"/>
    </reaction>
</comment>
<dbReference type="InterPro" id="IPR036599">
    <property type="entry name" value="DNA_ligase_N_sf"/>
</dbReference>
<dbReference type="AlphaFoldDB" id="A0AAW1NSJ8"/>
<dbReference type="NCBIfam" id="TIGR00574">
    <property type="entry name" value="dnl1"/>
    <property type="match status" value="1"/>
</dbReference>
<keyword evidence="6 13" id="KW-0436">Ligase</keyword>
<evidence type="ECO:0000259" key="16">
    <source>
        <dbReference type="PROSITE" id="PS50160"/>
    </source>
</evidence>
<reference evidence="18 19" key="1">
    <citation type="journal article" date="2024" name="Nat. Commun.">
        <title>Phylogenomics reveals the evolutionary origins of lichenization in chlorophyte algae.</title>
        <authorList>
            <person name="Puginier C."/>
            <person name="Libourel C."/>
            <person name="Otte J."/>
            <person name="Skaloud P."/>
            <person name="Haon M."/>
            <person name="Grisel S."/>
            <person name="Petersen M."/>
            <person name="Berrin J.G."/>
            <person name="Delaux P.M."/>
            <person name="Dal Grande F."/>
            <person name="Keller J."/>
        </authorList>
    </citation>
    <scope>NUCLEOTIDE SEQUENCE [LARGE SCALE GENOMIC DNA]</scope>
    <source>
        <strain evidence="18 19">SAG 2036</strain>
    </source>
</reference>
<dbReference type="GO" id="GO:0006273">
    <property type="term" value="P:lagging strand elongation"/>
    <property type="evidence" value="ECO:0007669"/>
    <property type="project" value="TreeGrafter"/>
</dbReference>
<dbReference type="GO" id="GO:0005524">
    <property type="term" value="F:ATP binding"/>
    <property type="evidence" value="ECO:0007669"/>
    <property type="project" value="UniProtKB-KW"/>
</dbReference>
<dbReference type="CDD" id="cd07969">
    <property type="entry name" value="OBF_DNA_ligase_I"/>
    <property type="match status" value="1"/>
</dbReference>
<proteinExistence type="inferred from homology"/>
<dbReference type="FunFam" id="3.30.470.30:FF:000002">
    <property type="entry name" value="DNA ligase"/>
    <property type="match status" value="1"/>
</dbReference>
<evidence type="ECO:0000256" key="7">
    <source>
        <dbReference type="ARBA" id="ARBA00022705"/>
    </source>
</evidence>
<dbReference type="Pfam" id="PF04675">
    <property type="entry name" value="DNA_ligase_A_N"/>
    <property type="match status" value="1"/>
</dbReference>
<keyword evidence="13" id="KW-0227">DNA damage</keyword>
<organism evidence="18 19">
    <name type="scientific">Symbiochloris irregularis</name>
    <dbReference type="NCBI Taxonomy" id="706552"/>
    <lineage>
        <taxon>Eukaryota</taxon>
        <taxon>Viridiplantae</taxon>
        <taxon>Chlorophyta</taxon>
        <taxon>core chlorophytes</taxon>
        <taxon>Trebouxiophyceae</taxon>
        <taxon>Trebouxiales</taxon>
        <taxon>Trebouxiaceae</taxon>
        <taxon>Symbiochloris</taxon>
    </lineage>
</organism>
<evidence type="ECO:0000256" key="15">
    <source>
        <dbReference type="SAM" id="MobiDB-lite"/>
    </source>
</evidence>
<comment type="similarity">
    <text evidence="4 12">Belongs to the glutamine synthetase family.</text>
</comment>
<name>A0AAW1NSJ8_9CHLO</name>
<dbReference type="Gene3D" id="2.40.50.140">
    <property type="entry name" value="Nucleic acid-binding proteins"/>
    <property type="match status" value="1"/>
</dbReference>
<evidence type="ECO:0000256" key="3">
    <source>
        <dbReference type="ARBA" id="ARBA00007572"/>
    </source>
</evidence>
<keyword evidence="8 13" id="KW-0547">Nucleotide-binding</keyword>
<evidence type="ECO:0000256" key="9">
    <source>
        <dbReference type="ARBA" id="ARBA00022840"/>
    </source>
</evidence>
<sequence length="1082" mass="116864">MSSAPAKVEGPPEDTSDGNPHKDVNEAGTTASTQLPVAPLGSVSAAQADKSAPADAVLRSVTTYHPAKLACWVSGQATPYLHVARALCAMDSTTKRLRIGDALTNMFRSVLELSPEDLLPAAYLVSGRLAPDYENLELKVGGATVAAAVTEATGVSRAKLRDLYNKMGDLGDVAQACRIKQTTLAMAKPAPLTVRGVYATLRRIASEKGSGSASRRQMAVLRLLRSCREHETQYLVRTLVQNLRVGAGWRSVVPALARASVMAREGMHVSKQRLEQAANAGVAAFHLCPSLDVLVPALLEEGIDGLEQRCSLTPGVPLKPMLAKICEGIPDALRQLGSTPFLAEHKYDGQRAQIHLLPDGSVKVFSRNCEDRSPSFPDVADAVRAAAKGGAKTLVMDAELVAVDRANDNRLRAFQELSTRARGQVTTHEVTVAVCVFAFDLLYMDGEALVKLPLRERREMLLAALPHLTPGHVQIAHSFELCAGSDAGTKTPVSRAATPQLTDADTNAHTAEACDNSPSVAAGNAEEAEPDMDVAARVQEALLESFAAGTEGLMLKALDGPASGYQPSKRSESWLKVKKDYCEGLRDSLDLVPIGAWYGNGRKVGWLSPFLCAAWDPATETFQSVCRCMSGFTDAFYQQATARLKERQLPGPKPYYTTGERPDVWFEPGEVWEIRGADLTISPVHMAAVGHLHASRGVSLRFPRFIRIREDKRPEDASGPDVICPATLHPRRMVPDPFRGQHHIIVLCDCYCAPRMDNEELAARVHPTNNRFPCSAVMEAAVAADPLFAVEQQYQLLDTASRWPLGWPQRAGGDFGKSFSCGVGQGSAYGRDFAEAHLAACCRAGLTLSGLQAETAPGQWSYSVGPCRGTSLGDELWLSRYLLLRLTEKFNVVISLDPKPVPGDWGSSGAPVKYSTADTRHPAKGLATIDAHLRRLQQTHLQHMMMYGPGNTKRLMGQHKHSSVMCFTAGIEQRGSSISVPQSTVLRRCGYYEDRRPASNMDPYLVTMMLVCTTLNIPLPLPNQREEGGDESSSSDLATRGSSALIDEIDRNAPPFGPSTPDGMPGPLALECDSSDHHSFTG</sequence>
<dbReference type="FunFam" id="3.30.590.10:FF:000011">
    <property type="entry name" value="Glutamine synthetase"/>
    <property type="match status" value="1"/>
</dbReference>
<keyword evidence="13" id="KW-0233">DNA recombination</keyword>
<dbReference type="PROSITE" id="PS50160">
    <property type="entry name" value="DNA_LIGASE_A3"/>
    <property type="match status" value="1"/>
</dbReference>
<evidence type="ECO:0000256" key="12">
    <source>
        <dbReference type="PROSITE-ProRule" id="PRU01331"/>
    </source>
</evidence>
<dbReference type="InterPro" id="IPR008146">
    <property type="entry name" value="Gln_synth_cat_dom"/>
</dbReference>
<dbReference type="EMBL" id="JALJOQ010000154">
    <property type="protein sequence ID" value="KAK9793180.1"/>
    <property type="molecule type" value="Genomic_DNA"/>
</dbReference>
<keyword evidence="5" id="KW-0963">Cytoplasm</keyword>
<dbReference type="Proteomes" id="UP001465755">
    <property type="component" value="Unassembled WGS sequence"/>
</dbReference>
<evidence type="ECO:0000313" key="18">
    <source>
        <dbReference type="EMBL" id="KAK9793180.1"/>
    </source>
</evidence>
<dbReference type="GO" id="GO:0006542">
    <property type="term" value="P:glutamine biosynthetic process"/>
    <property type="evidence" value="ECO:0007669"/>
    <property type="project" value="InterPro"/>
</dbReference>
<evidence type="ECO:0000256" key="5">
    <source>
        <dbReference type="ARBA" id="ARBA00022490"/>
    </source>
</evidence>
<dbReference type="Pfam" id="PF04679">
    <property type="entry name" value="DNA_ligase_A_C"/>
    <property type="match status" value="1"/>
</dbReference>
<evidence type="ECO:0000256" key="1">
    <source>
        <dbReference type="ARBA" id="ARBA00004123"/>
    </source>
</evidence>
<keyword evidence="7" id="KW-0235">DNA replication</keyword>
<dbReference type="GO" id="GO:0005634">
    <property type="term" value="C:nucleus"/>
    <property type="evidence" value="ECO:0007669"/>
    <property type="project" value="UniProtKB-SubCell"/>
</dbReference>
<dbReference type="GO" id="GO:0006281">
    <property type="term" value="P:DNA repair"/>
    <property type="evidence" value="ECO:0007669"/>
    <property type="project" value="UniProtKB-KW"/>
</dbReference>
<dbReference type="InterPro" id="IPR012309">
    <property type="entry name" value="DNA_ligase_ATP-dep_C"/>
</dbReference>
<evidence type="ECO:0000256" key="10">
    <source>
        <dbReference type="ARBA" id="ARBA00023242"/>
    </source>
</evidence>
<dbReference type="SUPFAM" id="SSF117018">
    <property type="entry name" value="ATP-dependent DNA ligase DNA-binding domain"/>
    <property type="match status" value="1"/>
</dbReference>
<dbReference type="Pfam" id="PF01068">
    <property type="entry name" value="DNA_ligase_A_M"/>
    <property type="match status" value="2"/>
</dbReference>
<dbReference type="GO" id="GO:0071897">
    <property type="term" value="P:DNA biosynthetic process"/>
    <property type="evidence" value="ECO:0007669"/>
    <property type="project" value="InterPro"/>
</dbReference>
<dbReference type="InterPro" id="IPR036651">
    <property type="entry name" value="Gln_synt_N_sf"/>
</dbReference>
<dbReference type="Gene3D" id="3.10.20.70">
    <property type="entry name" value="Glutamine synthetase, N-terminal domain"/>
    <property type="match status" value="1"/>
</dbReference>
<dbReference type="InterPro" id="IPR012310">
    <property type="entry name" value="DNA_ligase_ATP-dep_cent"/>
</dbReference>
<dbReference type="InterPro" id="IPR050191">
    <property type="entry name" value="ATP-dep_DNA_ligase"/>
</dbReference>
<comment type="caution">
    <text evidence="18">The sequence shown here is derived from an EMBL/GenBank/DDBJ whole genome shotgun (WGS) entry which is preliminary data.</text>
</comment>
<gene>
    <name evidence="18" type="ORF">WJX73_007861</name>
</gene>
<dbReference type="CDD" id="cd07900">
    <property type="entry name" value="Adenylation_DNA_ligase_I_Euk"/>
    <property type="match status" value="1"/>
</dbReference>
<protein>
    <recommendedName>
        <fullName evidence="13">DNA ligase</fullName>
        <ecNumber evidence="13">6.5.1.1</ecNumber>
    </recommendedName>
</protein>
<evidence type="ECO:0000259" key="17">
    <source>
        <dbReference type="PROSITE" id="PS51987"/>
    </source>
</evidence>
<evidence type="ECO:0000256" key="13">
    <source>
        <dbReference type="RuleBase" id="RU000617"/>
    </source>
</evidence>
<evidence type="ECO:0000256" key="4">
    <source>
        <dbReference type="ARBA" id="ARBA00009897"/>
    </source>
</evidence>
<evidence type="ECO:0000256" key="8">
    <source>
        <dbReference type="ARBA" id="ARBA00022741"/>
    </source>
</evidence>
<feature type="region of interest" description="Disordered" evidence="15">
    <location>
        <begin position="1021"/>
        <end position="1082"/>
    </location>
</feature>
<dbReference type="SUPFAM" id="SSF56091">
    <property type="entry name" value="DNA ligase/mRNA capping enzyme, catalytic domain"/>
    <property type="match status" value="1"/>
</dbReference>
<feature type="domain" description="GS catalytic" evidence="17">
    <location>
        <begin position="770"/>
        <end position="1082"/>
    </location>
</feature>
<dbReference type="Gene3D" id="3.30.1490.70">
    <property type="match status" value="1"/>
</dbReference>